<evidence type="ECO:0000313" key="3">
    <source>
        <dbReference type="Proteomes" id="UP000072530"/>
    </source>
</evidence>
<protein>
    <submittedName>
        <fullName evidence="2">Phage tail protein</fullName>
    </submittedName>
</protein>
<sequence>MYNYASLKKVDGTITAFEPSDNMSINGVPLNQLVEGYRHLTVTGRGLLGQSVKTSSVPGRRGVWVEDVSDDERVLEIKYQLEARTSADMRDKFAKLNRILRTLASSGYLEITFKDEPTYTYYGYFSGADDIEEKSLSVVSKFSLIIPDGYKKKNAQNSTGLISLVDAIEVLPESITVTPTGTVNQVQIINGTKILSFTGSYAAGKDIVVRFGAEEVTAAYNGRSILSELERFSPLEQFTVKNGDRITARNATVKNVVWRDERA</sequence>
<reference evidence="2 3" key="1">
    <citation type="submission" date="2016-02" db="EMBL/GenBank/DDBJ databases">
        <authorList>
            <consortium name="Pathogen Informatics"/>
        </authorList>
    </citation>
    <scope>NUCLEOTIDE SEQUENCE [LARGE SCALE GENOMIC DNA]</scope>
    <source>
        <strain evidence="2 3">LSS31</strain>
    </source>
</reference>
<dbReference type="Proteomes" id="UP000072530">
    <property type="component" value="Unassembled WGS sequence"/>
</dbReference>
<dbReference type="InterPro" id="IPR006520">
    <property type="entry name" value="Dit_BPSPP_N"/>
</dbReference>
<dbReference type="AlphaFoldDB" id="A0A0Z8B737"/>
<name>A0A0Z8B737_STRSU</name>
<gene>
    <name evidence="2" type="ORF">ERS132393_00074</name>
</gene>
<dbReference type="InterPro" id="IPR008841">
    <property type="entry name" value="Siphovirus-type_tail_N"/>
</dbReference>
<dbReference type="Gene3D" id="2.60.120.860">
    <property type="match status" value="1"/>
</dbReference>
<evidence type="ECO:0000259" key="1">
    <source>
        <dbReference type="Pfam" id="PF05709"/>
    </source>
</evidence>
<dbReference type="EMBL" id="FIGG01000001">
    <property type="protein sequence ID" value="CYU26680.1"/>
    <property type="molecule type" value="Genomic_DNA"/>
</dbReference>
<dbReference type="NCBIfam" id="TIGR01633">
    <property type="entry name" value="phi3626_gp14_N"/>
    <property type="match status" value="1"/>
</dbReference>
<dbReference type="RefSeq" id="WP_044669196.1">
    <property type="nucleotide sequence ID" value="NZ_CEDJ01000003.1"/>
</dbReference>
<dbReference type="Gene3D" id="2.40.30.200">
    <property type="match status" value="1"/>
</dbReference>
<accession>A0A0Z8B737</accession>
<feature type="domain" description="Siphovirus-type tail component RIFT-related" evidence="1">
    <location>
        <begin position="50"/>
        <end position="136"/>
    </location>
</feature>
<organism evidence="2 3">
    <name type="scientific">Streptococcus suis</name>
    <dbReference type="NCBI Taxonomy" id="1307"/>
    <lineage>
        <taxon>Bacteria</taxon>
        <taxon>Bacillati</taxon>
        <taxon>Bacillota</taxon>
        <taxon>Bacilli</taxon>
        <taxon>Lactobacillales</taxon>
        <taxon>Streptococcaceae</taxon>
        <taxon>Streptococcus</taxon>
    </lineage>
</organism>
<evidence type="ECO:0000313" key="2">
    <source>
        <dbReference type="EMBL" id="CYU26680.1"/>
    </source>
</evidence>
<proteinExistence type="predicted"/>
<dbReference type="Pfam" id="PF05709">
    <property type="entry name" value="Sipho_tail"/>
    <property type="match status" value="1"/>
</dbReference>